<evidence type="ECO:0000256" key="1">
    <source>
        <dbReference type="SAM" id="MobiDB-lite"/>
    </source>
</evidence>
<dbReference type="EMBL" id="CAJHNH020001020">
    <property type="protein sequence ID" value="CAG5121076.1"/>
    <property type="molecule type" value="Genomic_DNA"/>
</dbReference>
<feature type="compositionally biased region" description="Basic and acidic residues" evidence="1">
    <location>
        <begin position="140"/>
        <end position="151"/>
    </location>
</feature>
<comment type="caution">
    <text evidence="3">The sequence shown here is derived from an EMBL/GenBank/DDBJ whole genome shotgun (WGS) entry which is preliminary data.</text>
</comment>
<proteinExistence type="predicted"/>
<gene>
    <name evidence="3" type="ORF">CUNI_LOCUS6634</name>
</gene>
<organism evidence="3 4">
    <name type="scientific">Candidula unifasciata</name>
    <dbReference type="NCBI Taxonomy" id="100452"/>
    <lineage>
        <taxon>Eukaryota</taxon>
        <taxon>Metazoa</taxon>
        <taxon>Spiralia</taxon>
        <taxon>Lophotrochozoa</taxon>
        <taxon>Mollusca</taxon>
        <taxon>Gastropoda</taxon>
        <taxon>Heterobranchia</taxon>
        <taxon>Euthyneura</taxon>
        <taxon>Panpulmonata</taxon>
        <taxon>Eupulmonata</taxon>
        <taxon>Stylommatophora</taxon>
        <taxon>Helicina</taxon>
        <taxon>Helicoidea</taxon>
        <taxon>Geomitridae</taxon>
        <taxon>Candidula</taxon>
    </lineage>
</organism>
<protein>
    <submittedName>
        <fullName evidence="3">Uncharacterized protein</fullName>
    </submittedName>
</protein>
<sequence>MSPNSPRIDHPSIAVNMSAGDSSRFGNQHFLLINKTLINVQIREPYRDNQRNELLYVIVVIVFYATALMTLIISQIKRQRRDGSEIDYYDEYLQRNSEVKHTCQIASSIVARQKKKPPPAVATAAFAAAATGTVLGQIPLRHDDTNERSSNDEGMPNGETDTAEVMPNHGASGSTGALGSRILCTREKSPILESIPDTEN</sequence>
<feature type="transmembrane region" description="Helical" evidence="2">
    <location>
        <begin position="54"/>
        <end position="73"/>
    </location>
</feature>
<evidence type="ECO:0000313" key="4">
    <source>
        <dbReference type="Proteomes" id="UP000678393"/>
    </source>
</evidence>
<keyword evidence="4" id="KW-1185">Reference proteome</keyword>
<dbReference type="Proteomes" id="UP000678393">
    <property type="component" value="Unassembled WGS sequence"/>
</dbReference>
<accession>A0A8S3Z366</accession>
<evidence type="ECO:0000313" key="3">
    <source>
        <dbReference type="EMBL" id="CAG5121076.1"/>
    </source>
</evidence>
<dbReference type="OrthoDB" id="6124114at2759"/>
<name>A0A8S3Z366_9EUPU</name>
<keyword evidence="2" id="KW-0812">Transmembrane</keyword>
<keyword evidence="2" id="KW-0472">Membrane</keyword>
<dbReference type="AlphaFoldDB" id="A0A8S3Z366"/>
<reference evidence="3" key="1">
    <citation type="submission" date="2021-04" db="EMBL/GenBank/DDBJ databases">
        <authorList>
            <consortium name="Molecular Ecology Group"/>
        </authorList>
    </citation>
    <scope>NUCLEOTIDE SEQUENCE</scope>
</reference>
<keyword evidence="2" id="KW-1133">Transmembrane helix</keyword>
<evidence type="ECO:0000256" key="2">
    <source>
        <dbReference type="SAM" id="Phobius"/>
    </source>
</evidence>
<feature type="region of interest" description="Disordered" evidence="1">
    <location>
        <begin position="137"/>
        <end position="200"/>
    </location>
</feature>